<gene>
    <name evidence="3" type="ORF">Goklo_008522</name>
</gene>
<comment type="caution">
    <text evidence="3">The sequence shown here is derived from an EMBL/GenBank/DDBJ whole genome shotgun (WGS) entry which is preliminary data.</text>
</comment>
<feature type="non-terminal residue" evidence="3">
    <location>
        <position position="143"/>
    </location>
</feature>
<reference evidence="3 4" key="1">
    <citation type="journal article" date="2019" name="Genome Biol. Evol.">
        <title>Insights into the evolution of the New World diploid cottons (Gossypium, subgenus Houzingenia) based on genome sequencing.</title>
        <authorList>
            <person name="Grover C.E."/>
            <person name="Arick M.A. 2nd"/>
            <person name="Thrash A."/>
            <person name="Conover J.L."/>
            <person name="Sanders W.S."/>
            <person name="Peterson D.G."/>
            <person name="Frelichowski J.E."/>
            <person name="Scheffler J.A."/>
            <person name="Scheffler B.E."/>
            <person name="Wendel J.F."/>
        </authorList>
    </citation>
    <scope>NUCLEOTIDE SEQUENCE [LARGE SCALE GENOMIC DNA]</scope>
    <source>
        <strain evidence="3">57</strain>
        <tissue evidence="3">Leaf</tissue>
    </source>
</reference>
<dbReference type="EMBL" id="JABFAB010000008">
    <property type="protein sequence ID" value="MBA0656131.1"/>
    <property type="molecule type" value="Genomic_DNA"/>
</dbReference>
<feature type="transmembrane region" description="Helical" evidence="2">
    <location>
        <begin position="70"/>
        <end position="89"/>
    </location>
</feature>
<protein>
    <submittedName>
        <fullName evidence="3">Uncharacterized protein</fullName>
    </submittedName>
</protein>
<keyword evidence="2" id="KW-0472">Membrane</keyword>
<keyword evidence="2" id="KW-1133">Transmembrane helix</keyword>
<name>A0A7J8V061_9ROSI</name>
<dbReference type="PANTHER" id="PTHR36004">
    <property type="entry name" value="AT-RICH INTERACTIVE DOMAIN PROTEIN"/>
    <property type="match status" value="1"/>
</dbReference>
<dbReference type="AlphaFoldDB" id="A0A7J8V061"/>
<dbReference type="OrthoDB" id="988369at2759"/>
<evidence type="ECO:0000313" key="3">
    <source>
        <dbReference type="EMBL" id="MBA0656131.1"/>
    </source>
</evidence>
<keyword evidence="2" id="KW-0812">Transmembrane</keyword>
<evidence type="ECO:0000256" key="1">
    <source>
        <dbReference type="SAM" id="MobiDB-lite"/>
    </source>
</evidence>
<proteinExistence type="predicted"/>
<dbReference type="Proteomes" id="UP000593573">
    <property type="component" value="Unassembled WGS sequence"/>
</dbReference>
<organism evidence="3 4">
    <name type="scientific">Gossypium klotzschianum</name>
    <dbReference type="NCBI Taxonomy" id="34286"/>
    <lineage>
        <taxon>Eukaryota</taxon>
        <taxon>Viridiplantae</taxon>
        <taxon>Streptophyta</taxon>
        <taxon>Embryophyta</taxon>
        <taxon>Tracheophyta</taxon>
        <taxon>Spermatophyta</taxon>
        <taxon>Magnoliopsida</taxon>
        <taxon>eudicotyledons</taxon>
        <taxon>Gunneridae</taxon>
        <taxon>Pentapetalae</taxon>
        <taxon>rosids</taxon>
        <taxon>malvids</taxon>
        <taxon>Malvales</taxon>
        <taxon>Malvaceae</taxon>
        <taxon>Malvoideae</taxon>
        <taxon>Gossypium</taxon>
    </lineage>
</organism>
<dbReference type="PANTHER" id="PTHR36004:SF1">
    <property type="entry name" value="AT-RICH INTERACTIVE DOMAIN PROTEIN"/>
    <property type="match status" value="1"/>
</dbReference>
<sequence length="143" mass="15888">KNHRSNLTTKEKDEEQEPERTAKIEESNLVVGVGLEDVGGSSFEIFIDGKLFTDLSGLQPDLWKDPKWDVLSFLIQYLLAFGIVFAFFGTLPCVTVMGCAWEPTTMTHLCDPLSGKEVIWPDQTGLLLEVIEGPSTSLTHMEA</sequence>
<evidence type="ECO:0000313" key="4">
    <source>
        <dbReference type="Proteomes" id="UP000593573"/>
    </source>
</evidence>
<keyword evidence="4" id="KW-1185">Reference proteome</keyword>
<evidence type="ECO:0000256" key="2">
    <source>
        <dbReference type="SAM" id="Phobius"/>
    </source>
</evidence>
<feature type="compositionally biased region" description="Basic and acidic residues" evidence="1">
    <location>
        <begin position="9"/>
        <end position="23"/>
    </location>
</feature>
<feature type="region of interest" description="Disordered" evidence="1">
    <location>
        <begin position="1"/>
        <end position="23"/>
    </location>
</feature>
<accession>A0A7J8V061</accession>